<protein>
    <submittedName>
        <fullName evidence="1">Uncharacterized protein</fullName>
    </submittedName>
</protein>
<sequence>MVFTSRVGRPDNKSAKMKTTITSFGFLAAASANIIFNYAPLSCNTTSTQMYHGCLNGQDCTDDGVCVAVEEIKYPSSFGSLSDQIPTVQLRAVRDDGRCGKDFGGATCDPKGAYGGCCSMYG</sequence>
<dbReference type="HOGENOM" id="CLU_2026970_0_0_1"/>
<dbReference type="GeneID" id="19471058"/>
<dbReference type="KEGG" id="glz:GLAREA_12017"/>
<accession>S3D290</accession>
<proteinExistence type="predicted"/>
<reference evidence="1 2" key="1">
    <citation type="journal article" date="2013" name="BMC Genomics">
        <title>Genomics-driven discovery of the pneumocandin biosynthetic gene cluster in the fungus Glarea lozoyensis.</title>
        <authorList>
            <person name="Chen L."/>
            <person name="Yue Q."/>
            <person name="Zhang X."/>
            <person name="Xiang M."/>
            <person name="Wang C."/>
            <person name="Li S."/>
            <person name="Che Y."/>
            <person name="Ortiz-Lopez F.J."/>
            <person name="Bills G.F."/>
            <person name="Liu X."/>
            <person name="An Z."/>
        </authorList>
    </citation>
    <scope>NUCLEOTIDE SEQUENCE [LARGE SCALE GENOMIC DNA]</scope>
    <source>
        <strain evidence="2">ATCC 20868 / MF5171</strain>
    </source>
</reference>
<keyword evidence="2" id="KW-1185">Reference proteome</keyword>
<dbReference type="OrthoDB" id="10442753at2759"/>
<evidence type="ECO:0000313" key="1">
    <source>
        <dbReference type="EMBL" id="EPE31935.1"/>
    </source>
</evidence>
<dbReference type="EMBL" id="KE145360">
    <property type="protein sequence ID" value="EPE31935.1"/>
    <property type="molecule type" value="Genomic_DNA"/>
</dbReference>
<evidence type="ECO:0000313" key="2">
    <source>
        <dbReference type="Proteomes" id="UP000016922"/>
    </source>
</evidence>
<dbReference type="Proteomes" id="UP000016922">
    <property type="component" value="Unassembled WGS sequence"/>
</dbReference>
<dbReference type="RefSeq" id="XP_008080990.1">
    <property type="nucleotide sequence ID" value="XM_008082799.1"/>
</dbReference>
<dbReference type="AlphaFoldDB" id="S3D290"/>
<gene>
    <name evidence="1" type="ORF">GLAREA_12017</name>
</gene>
<organism evidence="1 2">
    <name type="scientific">Glarea lozoyensis (strain ATCC 20868 / MF5171)</name>
    <dbReference type="NCBI Taxonomy" id="1116229"/>
    <lineage>
        <taxon>Eukaryota</taxon>
        <taxon>Fungi</taxon>
        <taxon>Dikarya</taxon>
        <taxon>Ascomycota</taxon>
        <taxon>Pezizomycotina</taxon>
        <taxon>Leotiomycetes</taxon>
        <taxon>Helotiales</taxon>
        <taxon>Helotiaceae</taxon>
        <taxon>Glarea</taxon>
    </lineage>
</organism>
<name>S3D290_GLAL2</name>